<dbReference type="EMBL" id="CM045881">
    <property type="protein sequence ID" value="KAI7937275.1"/>
    <property type="molecule type" value="Genomic_DNA"/>
</dbReference>
<sequence length="187" mass="21045">MEGTKIHPPKTLSDLLPANNGCRHHQQDNHRYAAREINLLAHMKATLQSRGLAWQGPRDRPVAESEELPLAEEVEEANNGVPICCFCDEPIPHHPSEKFTKLTDYFQAVPEAEPRQGLVHKAGLYLPVSLDLRLYIDVPMQSNSQNFAIQLARIASHCQLHRAEVELIPLAIRRGWPLNINFASIPS</sequence>
<evidence type="ECO:0000313" key="1">
    <source>
        <dbReference type="EMBL" id="KAI7937275.1"/>
    </source>
</evidence>
<comment type="caution">
    <text evidence="1">The sequence shown here is derived from an EMBL/GenBank/DDBJ whole genome shotgun (WGS) entry which is preliminary data.</text>
</comment>
<accession>A0ACC0DSR3</accession>
<proteinExistence type="predicted"/>
<reference evidence="2" key="2">
    <citation type="journal article" date="2018" name="Mol. Plant Microbe Interact.">
        <title>Genome sequence resources for the wheat stripe rust pathogen (Puccinia striiformis f. sp. tritici) and the barley stripe rust pathogen (Puccinia striiformis f. sp. hordei).</title>
        <authorList>
            <person name="Xia C."/>
            <person name="Wang M."/>
            <person name="Yin C."/>
            <person name="Cornejo O.E."/>
            <person name="Hulbert S.H."/>
            <person name="Chen X."/>
        </authorList>
    </citation>
    <scope>NUCLEOTIDE SEQUENCE [LARGE SCALE GENOMIC DNA]</scope>
    <source>
        <strain evidence="2">93-210</strain>
    </source>
</reference>
<keyword evidence="2" id="KW-1185">Reference proteome</keyword>
<gene>
    <name evidence="1" type="ORF">MJO28_016174</name>
</gene>
<protein>
    <submittedName>
        <fullName evidence="1">Uncharacterized protein</fullName>
    </submittedName>
</protein>
<dbReference type="Proteomes" id="UP001060170">
    <property type="component" value="Chromosome 17"/>
</dbReference>
<evidence type="ECO:0000313" key="2">
    <source>
        <dbReference type="Proteomes" id="UP001060170"/>
    </source>
</evidence>
<name>A0ACC0DSR3_9BASI</name>
<reference evidence="1 2" key="3">
    <citation type="journal article" date="2022" name="Microbiol. Spectr.">
        <title>Folding features and dynamics of 3D genome architecture in plant fungal pathogens.</title>
        <authorList>
            <person name="Xia C."/>
        </authorList>
    </citation>
    <scope>NUCLEOTIDE SEQUENCE [LARGE SCALE GENOMIC DNA]</scope>
    <source>
        <strain evidence="1 2">93-210</strain>
    </source>
</reference>
<reference evidence="2" key="1">
    <citation type="journal article" date="2018" name="BMC Genomics">
        <title>Genomic insights into host adaptation between the wheat stripe rust pathogen (Puccinia striiformis f. sp. tritici) and the barley stripe rust pathogen (Puccinia striiformis f. sp. hordei).</title>
        <authorList>
            <person name="Xia C."/>
            <person name="Wang M."/>
            <person name="Yin C."/>
            <person name="Cornejo O.E."/>
            <person name="Hulbert S.H."/>
            <person name="Chen X."/>
        </authorList>
    </citation>
    <scope>NUCLEOTIDE SEQUENCE [LARGE SCALE GENOMIC DNA]</scope>
    <source>
        <strain evidence="2">93-210</strain>
    </source>
</reference>
<organism evidence="1 2">
    <name type="scientific">Puccinia striiformis f. sp. tritici</name>
    <dbReference type="NCBI Taxonomy" id="168172"/>
    <lineage>
        <taxon>Eukaryota</taxon>
        <taxon>Fungi</taxon>
        <taxon>Dikarya</taxon>
        <taxon>Basidiomycota</taxon>
        <taxon>Pucciniomycotina</taxon>
        <taxon>Pucciniomycetes</taxon>
        <taxon>Pucciniales</taxon>
        <taxon>Pucciniaceae</taxon>
        <taxon>Puccinia</taxon>
    </lineage>
</organism>